<dbReference type="Gene3D" id="1.20.930.40">
    <property type="entry name" value="Transferrin receptor-like, dimerisation domain"/>
    <property type="match status" value="1"/>
</dbReference>
<feature type="domain" description="Peptidase M28" evidence="6">
    <location>
        <begin position="521"/>
        <end position="706"/>
    </location>
</feature>
<proteinExistence type="inferred from homology"/>
<reference evidence="7" key="1">
    <citation type="journal article" date="2021" name="Nat. Commun.">
        <title>Genetic determinants of endophytism in the Arabidopsis root mycobiome.</title>
        <authorList>
            <person name="Mesny F."/>
            <person name="Miyauchi S."/>
            <person name="Thiergart T."/>
            <person name="Pickel B."/>
            <person name="Atanasova L."/>
            <person name="Karlsson M."/>
            <person name="Huettel B."/>
            <person name="Barry K.W."/>
            <person name="Haridas S."/>
            <person name="Chen C."/>
            <person name="Bauer D."/>
            <person name="Andreopoulos W."/>
            <person name="Pangilinan J."/>
            <person name="LaButti K."/>
            <person name="Riley R."/>
            <person name="Lipzen A."/>
            <person name="Clum A."/>
            <person name="Drula E."/>
            <person name="Henrissat B."/>
            <person name="Kohler A."/>
            <person name="Grigoriev I.V."/>
            <person name="Martin F.M."/>
            <person name="Hacquard S."/>
        </authorList>
    </citation>
    <scope>NUCLEOTIDE SEQUENCE</scope>
    <source>
        <strain evidence="7">MPI-CAGE-CH-0235</strain>
    </source>
</reference>
<feature type="region of interest" description="Disordered" evidence="2">
    <location>
        <begin position="144"/>
        <end position="168"/>
    </location>
</feature>
<dbReference type="EMBL" id="JAGPNK010000012">
    <property type="protein sequence ID" value="KAH7310437.1"/>
    <property type="molecule type" value="Genomic_DNA"/>
</dbReference>
<dbReference type="InterPro" id="IPR036757">
    <property type="entry name" value="TFR-like_dimer_dom_sf"/>
</dbReference>
<dbReference type="OrthoDB" id="5841748at2759"/>
<dbReference type="SUPFAM" id="SSF47672">
    <property type="entry name" value="Transferrin receptor-like dimerisation domain"/>
    <property type="match status" value="1"/>
</dbReference>
<dbReference type="GO" id="GO:0004180">
    <property type="term" value="F:carboxypeptidase activity"/>
    <property type="evidence" value="ECO:0007669"/>
    <property type="project" value="TreeGrafter"/>
</dbReference>
<evidence type="ECO:0000259" key="4">
    <source>
        <dbReference type="Pfam" id="PF02225"/>
    </source>
</evidence>
<sequence length="899" mass="100079">MPSEKTPFYDPIPPTYDEALASSSRASGWNAPPRSPIDDRNATQSESQSLLNRGGGPSSSSRSDGYRPPTVETDDEDSLFDSDSESDEADQVRREMQEMDIEEPQQSMGSMWRKRIPFSLSLPKWKWSWRPRLPRIRIRLPSRAEPDAEDRADGQEGDDSATSTGTRRECLPPMTRIFLLLTIGRILAILIILGFLYLIFATNILGGMSNRGGLRYNPEEVRSFVQSSVDPRRMHACVEHFSHYAHIAGTEGDYATAMDIESMFHRAGLDEVVVDEYYVYVNYPTKDGRAIQIMDESGNKPIWTAKLEEDEKHEETAGHLTYVFHGHSKSGDVKGPLIYANYGSRDDFQKLKDNGIKTEGAIALVRNHGSQKDGALKVKAAEMAGFAGCIIYSDPADDGFLKGDVAPAGPYLPADGVQRGSVSLRNMVLGDPLTPGWESKKGMPRMEVKDAPGLPEIPSLPLAWRDAQVLLKHLAGFGQKVPDGWKGGVPDIGDWWTGNLSSPIVRLKNEQDEMEQQPIWNVYGRIIGMEQSGKSIILGNHRDAWAFGATNPHTGTAVMVEIARILGDLLTHGWRPLRTIEFMSWDAEAYNMIGSTEYVENNLESLRANAYAYINLDAAVSGTEFHAAGSPVHKKALLRSLNRIGDPSMNGTLKELWDRRSADLEGLGAGSDYVAFQDIAGTSSLDLSFSGGGYPSHSSYDSFELVEKVTDPDFVYHGMLCQIVGLLLLELADHSILPFDMMEYASKLVRWTEDLEKWASHQGVNGEGQPQLPFRELKDAATMIQNNAQGFHNFEAMWQRVIMSSGGWEPTDLGEKRLEYNDRMALFETTLLDMEVGGGIPDRAQFKHVVFGPQLWSSYDEAYFPAIRDMIEAKEWEKAKRIMAKTSAILRKAATVLQM</sequence>
<feature type="transmembrane region" description="Helical" evidence="3">
    <location>
        <begin position="177"/>
        <end position="200"/>
    </location>
</feature>
<evidence type="ECO:0000259" key="5">
    <source>
        <dbReference type="Pfam" id="PF04253"/>
    </source>
</evidence>
<dbReference type="CDD" id="cd02121">
    <property type="entry name" value="PA_GCPII_like"/>
    <property type="match status" value="1"/>
</dbReference>
<feature type="domain" description="PA" evidence="4">
    <location>
        <begin position="333"/>
        <end position="421"/>
    </location>
</feature>
<keyword evidence="3" id="KW-0472">Membrane</keyword>
<name>A0A8K0SN43_9HYPO</name>
<dbReference type="Proteomes" id="UP000813444">
    <property type="component" value="Unassembled WGS sequence"/>
</dbReference>
<dbReference type="AlphaFoldDB" id="A0A8K0SN43"/>
<dbReference type="CDD" id="cd08022">
    <property type="entry name" value="M28_PSMA_like"/>
    <property type="match status" value="1"/>
</dbReference>
<protein>
    <submittedName>
        <fullName evidence="7">Uncharacterized protein</fullName>
    </submittedName>
</protein>
<feature type="region of interest" description="Disordered" evidence="2">
    <location>
        <begin position="1"/>
        <end position="108"/>
    </location>
</feature>
<keyword evidence="8" id="KW-1185">Reference proteome</keyword>
<feature type="domain" description="Transferrin receptor-like dimerisation" evidence="5">
    <location>
        <begin position="774"/>
        <end position="898"/>
    </location>
</feature>
<feature type="compositionally biased region" description="Acidic residues" evidence="2">
    <location>
        <begin position="72"/>
        <end position="89"/>
    </location>
</feature>
<dbReference type="Pfam" id="PF04389">
    <property type="entry name" value="Peptidase_M28"/>
    <property type="match status" value="1"/>
</dbReference>
<dbReference type="PANTHER" id="PTHR10404:SF71">
    <property type="entry name" value="CARBOXYPEPTIDASE TRE2, PUTATIVE (AFU_ORTHOLOGUE AFUA_3G10650)-RELATED"/>
    <property type="match status" value="1"/>
</dbReference>
<evidence type="ECO:0000313" key="7">
    <source>
        <dbReference type="EMBL" id="KAH7310437.1"/>
    </source>
</evidence>
<dbReference type="PANTHER" id="PTHR10404">
    <property type="entry name" value="N-ACETYLATED-ALPHA-LINKED ACIDIC DIPEPTIDASE"/>
    <property type="match status" value="1"/>
</dbReference>
<evidence type="ECO:0000256" key="2">
    <source>
        <dbReference type="SAM" id="MobiDB-lite"/>
    </source>
</evidence>
<dbReference type="InterPro" id="IPR039373">
    <property type="entry name" value="Peptidase_M28B"/>
</dbReference>
<feature type="compositionally biased region" description="Low complexity" evidence="2">
    <location>
        <begin position="58"/>
        <end position="69"/>
    </location>
</feature>
<dbReference type="Gene3D" id="3.50.30.30">
    <property type="match status" value="1"/>
</dbReference>
<organism evidence="7 8">
    <name type="scientific">Stachybotrys elegans</name>
    <dbReference type="NCBI Taxonomy" id="80388"/>
    <lineage>
        <taxon>Eukaryota</taxon>
        <taxon>Fungi</taxon>
        <taxon>Dikarya</taxon>
        <taxon>Ascomycota</taxon>
        <taxon>Pezizomycotina</taxon>
        <taxon>Sordariomycetes</taxon>
        <taxon>Hypocreomycetidae</taxon>
        <taxon>Hypocreales</taxon>
        <taxon>Stachybotryaceae</taxon>
        <taxon>Stachybotrys</taxon>
    </lineage>
</organism>
<evidence type="ECO:0000259" key="6">
    <source>
        <dbReference type="Pfam" id="PF04389"/>
    </source>
</evidence>
<keyword evidence="3" id="KW-1133">Transmembrane helix</keyword>
<dbReference type="Gene3D" id="3.40.630.10">
    <property type="entry name" value="Zn peptidases"/>
    <property type="match status" value="1"/>
</dbReference>
<dbReference type="InterPro" id="IPR007484">
    <property type="entry name" value="Peptidase_M28"/>
</dbReference>
<dbReference type="FunFam" id="3.40.630.10:FF:000101">
    <property type="entry name" value="N-acetylated alpha-linked acidic dipeptidase like 1"/>
    <property type="match status" value="1"/>
</dbReference>
<feature type="compositionally biased region" description="Basic and acidic residues" evidence="2">
    <location>
        <begin position="144"/>
        <end position="154"/>
    </location>
</feature>
<evidence type="ECO:0000313" key="8">
    <source>
        <dbReference type="Proteomes" id="UP000813444"/>
    </source>
</evidence>
<comment type="caution">
    <text evidence="7">The sequence shown here is derived from an EMBL/GenBank/DDBJ whole genome shotgun (WGS) entry which is preliminary data.</text>
</comment>
<dbReference type="SUPFAM" id="SSF53187">
    <property type="entry name" value="Zn-dependent exopeptidases"/>
    <property type="match status" value="1"/>
</dbReference>
<accession>A0A8K0SN43</accession>
<dbReference type="InterPro" id="IPR003137">
    <property type="entry name" value="PA_domain"/>
</dbReference>
<dbReference type="Pfam" id="PF04253">
    <property type="entry name" value="TFR_dimer"/>
    <property type="match status" value="1"/>
</dbReference>
<dbReference type="InterPro" id="IPR046450">
    <property type="entry name" value="PA_dom_sf"/>
</dbReference>
<feature type="non-terminal residue" evidence="7">
    <location>
        <position position="899"/>
    </location>
</feature>
<feature type="compositionally biased region" description="Polar residues" evidence="2">
    <location>
        <begin position="42"/>
        <end position="51"/>
    </location>
</feature>
<dbReference type="SUPFAM" id="SSF52025">
    <property type="entry name" value="PA domain"/>
    <property type="match status" value="1"/>
</dbReference>
<gene>
    <name evidence="7" type="ORF">B0I35DRAFT_378136</name>
</gene>
<keyword evidence="3" id="KW-0812">Transmembrane</keyword>
<comment type="similarity">
    <text evidence="1">Belongs to the peptidase M28 family. M28B subfamily.</text>
</comment>
<evidence type="ECO:0000256" key="1">
    <source>
        <dbReference type="ARBA" id="ARBA00005634"/>
    </source>
</evidence>
<dbReference type="InterPro" id="IPR007365">
    <property type="entry name" value="TFR-like_dimer_dom"/>
</dbReference>
<dbReference type="Pfam" id="PF02225">
    <property type="entry name" value="PA"/>
    <property type="match status" value="1"/>
</dbReference>
<evidence type="ECO:0000256" key="3">
    <source>
        <dbReference type="SAM" id="Phobius"/>
    </source>
</evidence>